<protein>
    <submittedName>
        <fullName evidence="1">Uncharacterized protein</fullName>
    </submittedName>
</protein>
<keyword evidence="2" id="KW-1185">Reference proteome</keyword>
<accession>A0A4R3K3N5</accession>
<dbReference type="EMBL" id="SLZZ01000018">
    <property type="protein sequence ID" value="TCS77296.1"/>
    <property type="molecule type" value="Genomic_DNA"/>
</dbReference>
<dbReference type="AlphaFoldDB" id="A0A4R3K3N5"/>
<evidence type="ECO:0000313" key="1">
    <source>
        <dbReference type="EMBL" id="TCS77296.1"/>
    </source>
</evidence>
<sequence>MMNKKKIILCVCAALLLISLIAAGVWRRLNKDVISVSRKDEFSDFLHVEQGAADPKMSCIVTSQDNWNLANQVIPGKFIYLKDMEFKRERAYVKSFDSAKLTVHDFSSQEKYKTIDVKELVEKEAPDKIWNAHVGTFINKNGEAYFDFLLEDPKDPYDSEKKQMLYVNISTDESMLLEKGEKSEKINPLVTKADEMYKNMNGIEALFSKDEIGLLEQNGFSYFNENDKLDMGEIWVYPEKPFGSIGVQLAKATLPKENNKLYGEFPRLKDYEGKENDIVTLYLAGNSSPEDILSLLTEAGKEVTYDRCVLSAENSIDGQEHAIHSFDEYLQWKEFK</sequence>
<gene>
    <name evidence="1" type="ORF">EDD59_11825</name>
</gene>
<proteinExistence type="predicted"/>
<reference evidence="1 2" key="1">
    <citation type="submission" date="2019-03" db="EMBL/GenBank/DDBJ databases">
        <title>Genomic Encyclopedia of Type Strains, Phase IV (KMG-IV): sequencing the most valuable type-strain genomes for metagenomic binning, comparative biology and taxonomic classification.</title>
        <authorList>
            <person name="Goeker M."/>
        </authorList>
    </citation>
    <scope>NUCLEOTIDE SEQUENCE [LARGE SCALE GENOMIC DNA]</scope>
    <source>
        <strain evidence="1 2">DSM 29489</strain>
    </source>
</reference>
<comment type="caution">
    <text evidence="1">The sequence shown here is derived from an EMBL/GenBank/DDBJ whole genome shotgun (WGS) entry which is preliminary data.</text>
</comment>
<organism evidence="1 2">
    <name type="scientific">Muricomes intestini</name>
    <dbReference type="NCBI Taxonomy" id="1796634"/>
    <lineage>
        <taxon>Bacteria</taxon>
        <taxon>Bacillati</taxon>
        <taxon>Bacillota</taxon>
        <taxon>Clostridia</taxon>
        <taxon>Lachnospirales</taxon>
        <taxon>Lachnospiraceae</taxon>
        <taxon>Muricomes</taxon>
    </lineage>
</organism>
<name>A0A4R3K3N5_9FIRM</name>
<evidence type="ECO:0000313" key="2">
    <source>
        <dbReference type="Proteomes" id="UP000295726"/>
    </source>
</evidence>
<dbReference type="Proteomes" id="UP000295726">
    <property type="component" value="Unassembled WGS sequence"/>
</dbReference>